<name>A0AA35YU85_LACSI</name>
<dbReference type="PANTHER" id="PTHR48463">
    <property type="entry name" value="DUF223 DOMAIN-CONTAINING PROTEIN"/>
    <property type="match status" value="1"/>
</dbReference>
<accession>A0AA35YU85</accession>
<reference evidence="1" key="1">
    <citation type="submission" date="2023-04" db="EMBL/GenBank/DDBJ databases">
        <authorList>
            <person name="Vijverberg K."/>
            <person name="Xiong W."/>
            <person name="Schranz E."/>
        </authorList>
    </citation>
    <scope>NUCLEOTIDE SEQUENCE</scope>
</reference>
<proteinExistence type="predicted"/>
<gene>
    <name evidence="1" type="ORF">LSALG_LOCUS19797</name>
</gene>
<organism evidence="1 2">
    <name type="scientific">Lactuca saligna</name>
    <name type="common">Willowleaf lettuce</name>
    <dbReference type="NCBI Taxonomy" id="75948"/>
    <lineage>
        <taxon>Eukaryota</taxon>
        <taxon>Viridiplantae</taxon>
        <taxon>Streptophyta</taxon>
        <taxon>Embryophyta</taxon>
        <taxon>Tracheophyta</taxon>
        <taxon>Spermatophyta</taxon>
        <taxon>Magnoliopsida</taxon>
        <taxon>eudicotyledons</taxon>
        <taxon>Gunneridae</taxon>
        <taxon>Pentapetalae</taxon>
        <taxon>asterids</taxon>
        <taxon>campanulids</taxon>
        <taxon>Asterales</taxon>
        <taxon>Asteraceae</taxon>
        <taxon>Cichorioideae</taxon>
        <taxon>Cichorieae</taxon>
        <taxon>Lactucinae</taxon>
        <taxon>Lactuca</taxon>
    </lineage>
</organism>
<keyword evidence="2" id="KW-1185">Reference proteome</keyword>
<dbReference type="Proteomes" id="UP001177003">
    <property type="component" value="Chromosome 4"/>
</dbReference>
<dbReference type="EMBL" id="OX465080">
    <property type="protein sequence ID" value="CAI9280037.1"/>
    <property type="molecule type" value="Genomic_DNA"/>
</dbReference>
<sequence length="153" mass="17279">MTTTANLMSQGSVFLQGDAIQILGQRTNQSYIESLLNVSGCYTISDYSCPKLDKYQKFLKNDFYIDVGLISVIEPIPAILTIPKTWFRFVSKSHLIELGETPPYYPCTNHSSPSDLMPAPYTVIFTFVQTTLASYRRLETAPKRVGNHTSYSY</sequence>
<evidence type="ECO:0000313" key="1">
    <source>
        <dbReference type="EMBL" id="CAI9280037.1"/>
    </source>
</evidence>
<evidence type="ECO:0000313" key="2">
    <source>
        <dbReference type="Proteomes" id="UP001177003"/>
    </source>
</evidence>
<dbReference type="AlphaFoldDB" id="A0AA35YU85"/>
<dbReference type="PANTHER" id="PTHR48463:SF1">
    <property type="entry name" value="DUF223 DOMAIN-CONTAINING PROTEIN"/>
    <property type="match status" value="1"/>
</dbReference>
<protein>
    <submittedName>
        <fullName evidence="1">Uncharacterized protein</fullName>
    </submittedName>
</protein>